<reference evidence="2" key="1">
    <citation type="submission" date="2016-10" db="EMBL/GenBank/DDBJ databases">
        <authorList>
            <person name="Varghese N."/>
            <person name="Submissions S."/>
        </authorList>
    </citation>
    <scope>NUCLEOTIDE SEQUENCE [LARGE SCALE GENOMIC DNA]</scope>
    <source>
        <strain evidence="2">S7</strain>
    </source>
</reference>
<sequence length="92" mass="10845">MDHNEKLNIFSLYIIIMHHPLRDLDIKNEGKAQRNRLQGFEFLLYNLPKCQKNDMLLYITFLKRESGHWSASFERGGEGNDTALYLTESRTV</sequence>
<dbReference type="Proteomes" id="UP000198892">
    <property type="component" value="Unassembled WGS sequence"/>
</dbReference>
<dbReference type="AlphaFoldDB" id="A0A1I5QCB6"/>
<dbReference type="STRING" id="1884432.SAMN05518683_105100"/>
<accession>A0A1I5QCB6</accession>
<keyword evidence="2" id="KW-1185">Reference proteome</keyword>
<protein>
    <submittedName>
        <fullName evidence="1">Uncharacterized protein</fullName>
    </submittedName>
</protein>
<name>A0A1I5QCB6_9BACI</name>
<evidence type="ECO:0000313" key="1">
    <source>
        <dbReference type="EMBL" id="SFP43747.1"/>
    </source>
</evidence>
<dbReference type="EMBL" id="FOXD01000005">
    <property type="protein sequence ID" value="SFP43747.1"/>
    <property type="molecule type" value="Genomic_DNA"/>
</dbReference>
<evidence type="ECO:0000313" key="2">
    <source>
        <dbReference type="Proteomes" id="UP000198892"/>
    </source>
</evidence>
<proteinExistence type="predicted"/>
<organism evidence="1 2">
    <name type="scientific">Salibacterium halotolerans</name>
    <dbReference type="NCBI Taxonomy" id="1884432"/>
    <lineage>
        <taxon>Bacteria</taxon>
        <taxon>Bacillati</taxon>
        <taxon>Bacillota</taxon>
        <taxon>Bacilli</taxon>
        <taxon>Bacillales</taxon>
        <taxon>Bacillaceae</taxon>
    </lineage>
</organism>
<gene>
    <name evidence="1" type="ORF">SAMN05518683_105100</name>
</gene>